<dbReference type="AlphaFoldDB" id="A0A9P1IAS3"/>
<evidence type="ECO:0000313" key="4">
    <source>
        <dbReference type="Proteomes" id="UP001152747"/>
    </source>
</evidence>
<protein>
    <submittedName>
        <fullName evidence="3">Uncharacterized protein</fullName>
    </submittedName>
</protein>
<feature type="region of interest" description="Disordered" evidence="1">
    <location>
        <begin position="78"/>
        <end position="99"/>
    </location>
</feature>
<feature type="region of interest" description="Disordered" evidence="1">
    <location>
        <begin position="243"/>
        <end position="263"/>
    </location>
</feature>
<sequence length="274" mass="29124">MKQFLIVLFLIIFPTIILSKPSPDQTSTNASTKKQNPSAKPLISGIVKKLISDLTTTSTTNLKAKIGTKTTAGLVPTRGSTQKLLKKSENTKASSTAKPNLKSIGSTKTLVGKLLSDITTILPSNLKADIGTTTSNCLTGKKNLVESSTPAQKLLKKSDDKNTTSSVKPNLKSVSIGSKSTILKNLLSNLSTILPTSGSTIQPKIANKHPSTSTKNNESISKVTIALLKNHLSSVGTTIKPKTTGVKKLNPASSQAPKTKQRETKLSKLFHTIR</sequence>
<feature type="chain" id="PRO_5040491349" evidence="2">
    <location>
        <begin position="20"/>
        <end position="274"/>
    </location>
</feature>
<comment type="caution">
    <text evidence="3">The sequence shown here is derived from an EMBL/GenBank/DDBJ whole genome shotgun (WGS) entry which is preliminary data.</text>
</comment>
<evidence type="ECO:0000256" key="1">
    <source>
        <dbReference type="SAM" id="MobiDB-lite"/>
    </source>
</evidence>
<organism evidence="3 4">
    <name type="scientific">Caenorhabditis angaria</name>
    <dbReference type="NCBI Taxonomy" id="860376"/>
    <lineage>
        <taxon>Eukaryota</taxon>
        <taxon>Metazoa</taxon>
        <taxon>Ecdysozoa</taxon>
        <taxon>Nematoda</taxon>
        <taxon>Chromadorea</taxon>
        <taxon>Rhabditida</taxon>
        <taxon>Rhabditina</taxon>
        <taxon>Rhabditomorpha</taxon>
        <taxon>Rhabditoidea</taxon>
        <taxon>Rhabditidae</taxon>
        <taxon>Peloderinae</taxon>
        <taxon>Caenorhabditis</taxon>
    </lineage>
</organism>
<name>A0A9P1IAS3_9PELO</name>
<feature type="region of interest" description="Disordered" evidence="1">
    <location>
        <begin position="149"/>
        <end position="169"/>
    </location>
</feature>
<reference evidence="3" key="1">
    <citation type="submission" date="2022-11" db="EMBL/GenBank/DDBJ databases">
        <authorList>
            <person name="Kikuchi T."/>
        </authorList>
    </citation>
    <scope>NUCLEOTIDE SEQUENCE</scope>
    <source>
        <strain evidence="3">PS1010</strain>
    </source>
</reference>
<keyword evidence="2" id="KW-0732">Signal</keyword>
<proteinExistence type="predicted"/>
<dbReference type="Proteomes" id="UP001152747">
    <property type="component" value="Unassembled WGS sequence"/>
</dbReference>
<gene>
    <name evidence="3" type="ORF">CAMP_LOCUS4118</name>
</gene>
<evidence type="ECO:0000256" key="2">
    <source>
        <dbReference type="SAM" id="SignalP"/>
    </source>
</evidence>
<dbReference type="EMBL" id="CANHGI010000002">
    <property type="protein sequence ID" value="CAI5441481.1"/>
    <property type="molecule type" value="Genomic_DNA"/>
</dbReference>
<accession>A0A9P1IAS3</accession>
<evidence type="ECO:0000313" key="3">
    <source>
        <dbReference type="EMBL" id="CAI5441481.1"/>
    </source>
</evidence>
<feature type="signal peptide" evidence="2">
    <location>
        <begin position="1"/>
        <end position="19"/>
    </location>
</feature>
<keyword evidence="4" id="KW-1185">Reference proteome</keyword>